<evidence type="ECO:0000313" key="2">
    <source>
        <dbReference type="Proteomes" id="UP000722125"/>
    </source>
</evidence>
<accession>A0ABS5U253</accession>
<protein>
    <submittedName>
        <fullName evidence="1">Uncharacterized protein</fullName>
    </submittedName>
</protein>
<organism evidence="1 2">
    <name type="scientific">Cellulomonas fulva</name>
    <dbReference type="NCBI Taxonomy" id="2835530"/>
    <lineage>
        <taxon>Bacteria</taxon>
        <taxon>Bacillati</taxon>
        <taxon>Actinomycetota</taxon>
        <taxon>Actinomycetes</taxon>
        <taxon>Micrococcales</taxon>
        <taxon>Cellulomonadaceae</taxon>
        <taxon>Cellulomonas</taxon>
    </lineage>
</organism>
<dbReference type="EMBL" id="JAHBOH010000002">
    <property type="protein sequence ID" value="MBT0995451.1"/>
    <property type="molecule type" value="Genomic_DNA"/>
</dbReference>
<proteinExistence type="predicted"/>
<evidence type="ECO:0000313" key="1">
    <source>
        <dbReference type="EMBL" id="MBT0995451.1"/>
    </source>
</evidence>
<keyword evidence="2" id="KW-1185">Reference proteome</keyword>
<dbReference type="RefSeq" id="WP_214352412.1">
    <property type="nucleotide sequence ID" value="NZ_JAHBOH010000002.1"/>
</dbReference>
<sequence length="80" mass="8491">MTLAELLARREALLNAWRDLRDPDEAAVGPVLGADGSLSLRVGPAVDLRCRLYDLVLSPAGDLSIVTPDGESRPVPAVAR</sequence>
<dbReference type="Proteomes" id="UP000722125">
    <property type="component" value="Unassembled WGS sequence"/>
</dbReference>
<name>A0ABS5U253_9CELL</name>
<reference evidence="1 2" key="1">
    <citation type="submission" date="2021-05" db="EMBL/GenBank/DDBJ databases">
        <title>Description of Cellulomonas sp. DKR-3 sp. nov.</title>
        <authorList>
            <person name="Dahal R.H."/>
            <person name="Chaudhary D.K."/>
        </authorList>
    </citation>
    <scope>NUCLEOTIDE SEQUENCE [LARGE SCALE GENOMIC DNA]</scope>
    <source>
        <strain evidence="1 2">DKR-3</strain>
    </source>
</reference>
<comment type="caution">
    <text evidence="1">The sequence shown here is derived from an EMBL/GenBank/DDBJ whole genome shotgun (WGS) entry which is preliminary data.</text>
</comment>
<gene>
    <name evidence="1" type="ORF">KIN34_14280</name>
</gene>